<evidence type="ECO:0000313" key="3">
    <source>
        <dbReference type="EMBL" id="EST25111.1"/>
    </source>
</evidence>
<name>V6K136_STRRC</name>
<evidence type="ECO:0000256" key="2">
    <source>
        <dbReference type="SAM" id="SignalP"/>
    </source>
</evidence>
<dbReference type="RefSeq" id="WP_023550630.1">
    <property type="nucleotide sequence ID" value="NZ_CM002285.1"/>
</dbReference>
<feature type="chain" id="PRO_5004748114" description="Secreted protein" evidence="2">
    <location>
        <begin position="27"/>
        <end position="106"/>
    </location>
</feature>
<dbReference type="EMBL" id="AWQX01000253">
    <property type="protein sequence ID" value="EST25111.1"/>
    <property type="molecule type" value="Genomic_DNA"/>
</dbReference>
<evidence type="ECO:0000313" key="4">
    <source>
        <dbReference type="Proteomes" id="UP000017984"/>
    </source>
</evidence>
<dbReference type="OrthoDB" id="4331744at2"/>
<gene>
    <name evidence="3" type="ORF">M878_29515</name>
</gene>
<reference evidence="3 4" key="1">
    <citation type="journal article" date="2014" name="Genome Announc.">
        <title>Draft Genome Sequence of Streptomyces roseochromogenes subsp. oscitans DS 12.976, Producer of the Aminocoumarin Antibiotic Clorobiocin.</title>
        <authorList>
            <person name="Ruckert C."/>
            <person name="Kalinowski J."/>
            <person name="Heide L."/>
            <person name="Apel A.K."/>
        </authorList>
    </citation>
    <scope>NUCLEOTIDE SEQUENCE [LARGE SCALE GENOMIC DNA]</scope>
    <source>
        <strain evidence="3 4">DS 12.976</strain>
    </source>
</reference>
<proteinExistence type="predicted"/>
<protein>
    <recommendedName>
        <fullName evidence="5">Secreted protein</fullName>
    </recommendedName>
</protein>
<organism evidence="3 4">
    <name type="scientific">Streptomyces roseochromogenus subsp. oscitans DS 12.976</name>
    <dbReference type="NCBI Taxonomy" id="1352936"/>
    <lineage>
        <taxon>Bacteria</taxon>
        <taxon>Bacillati</taxon>
        <taxon>Actinomycetota</taxon>
        <taxon>Actinomycetes</taxon>
        <taxon>Kitasatosporales</taxon>
        <taxon>Streptomycetaceae</taxon>
        <taxon>Streptomyces</taxon>
    </lineage>
</organism>
<dbReference type="Proteomes" id="UP000017984">
    <property type="component" value="Chromosome"/>
</dbReference>
<sequence>MKNLKAAALMVGTLAIAGAAAAPAVAADVPAQGLLEDGKSVAHSLPNAAAIPMGGVTDNVRSTTEGVKDSGIIQTPVFGRTLPNPLNGKSPAKLPSKLPAKLPVVR</sequence>
<evidence type="ECO:0008006" key="5">
    <source>
        <dbReference type="Google" id="ProtNLM"/>
    </source>
</evidence>
<evidence type="ECO:0000256" key="1">
    <source>
        <dbReference type="SAM" id="MobiDB-lite"/>
    </source>
</evidence>
<dbReference type="AlphaFoldDB" id="V6K136"/>
<keyword evidence="4" id="KW-1185">Reference proteome</keyword>
<dbReference type="PATRIC" id="fig|1352936.5.peg.6157"/>
<dbReference type="HOGENOM" id="CLU_2221791_0_0_11"/>
<accession>V6K136</accession>
<keyword evidence="2" id="KW-0732">Signal</keyword>
<feature type="region of interest" description="Disordered" evidence="1">
    <location>
        <begin position="78"/>
        <end position="106"/>
    </location>
</feature>
<feature type="signal peptide" evidence="2">
    <location>
        <begin position="1"/>
        <end position="26"/>
    </location>
</feature>
<comment type="caution">
    <text evidence="3">The sequence shown here is derived from an EMBL/GenBank/DDBJ whole genome shotgun (WGS) entry which is preliminary data.</text>
</comment>